<comment type="catalytic activity">
    <reaction evidence="1 16">
        <text>(R)-pantothenate + ATP = (R)-4'-phosphopantothenate + ADP + H(+)</text>
        <dbReference type="Rhea" id="RHEA:16373"/>
        <dbReference type="ChEBI" id="CHEBI:10986"/>
        <dbReference type="ChEBI" id="CHEBI:15378"/>
        <dbReference type="ChEBI" id="CHEBI:29032"/>
        <dbReference type="ChEBI" id="CHEBI:30616"/>
        <dbReference type="ChEBI" id="CHEBI:456216"/>
        <dbReference type="EC" id="2.7.1.33"/>
    </reaction>
</comment>
<name>U1FII4_TRESO</name>
<sequence length="264" mass="28034">MMLCFDIGNTNCKTALFDGEKLVHVWRISSDVKRTGDEYFSTIRTLIRDASVPLSDIDSAVISSVVPNLTGPFVNVTQHIIGKKPLIIGPDMYASLPVKIPESAVHEIGTDLLCDALEAWERNKCACIVSDFGTALSFVVVDANANIAGVAIAPGIGTAFKSLFTNTAQLPSVPLEIPATSLGTNTTVAIQSGIMLGYKSLAEGLIERMKCDLEKSTGVGQADIKTIATGGLNSMIKPITDVFDEADKELTLSGIRRAALYAGL</sequence>
<dbReference type="AlphaFoldDB" id="U1FII4"/>
<keyword evidence="8 16" id="KW-0808">Transferase</keyword>
<dbReference type="GO" id="GO:0046872">
    <property type="term" value="F:metal ion binding"/>
    <property type="evidence" value="ECO:0007669"/>
    <property type="project" value="UniProtKB-KW"/>
</dbReference>
<comment type="cofactor">
    <cofactor evidence="2">
        <name>K(+)</name>
        <dbReference type="ChEBI" id="CHEBI:29103"/>
    </cofactor>
</comment>
<dbReference type="UniPathway" id="UPA00241">
    <property type="reaction ID" value="UER00352"/>
</dbReference>
<evidence type="ECO:0000256" key="4">
    <source>
        <dbReference type="ARBA" id="ARBA00005225"/>
    </source>
</evidence>
<comment type="pathway">
    <text evidence="4 16">Cofactor biosynthesis; coenzyme A biosynthesis; CoA from (R)-pantothenate: step 1/5.</text>
</comment>
<dbReference type="PANTHER" id="PTHR34265">
    <property type="entry name" value="TYPE III PANTOTHENATE KINASE"/>
    <property type="match status" value="1"/>
</dbReference>
<keyword evidence="13 16" id="KW-0173">Coenzyme A biosynthesis</keyword>
<comment type="caution">
    <text evidence="17">The sequence shown here is derived from an EMBL/GenBank/DDBJ whole genome shotgun (WGS) entry which is preliminary data.</text>
</comment>
<dbReference type="Proteomes" id="UP000016646">
    <property type="component" value="Unassembled WGS sequence"/>
</dbReference>
<dbReference type="HAMAP" id="MF_01274">
    <property type="entry name" value="Pantothen_kinase_3"/>
    <property type="match status" value="1"/>
</dbReference>
<feature type="binding site" evidence="16">
    <location>
        <position position="134"/>
    </location>
    <ligand>
        <name>ATP</name>
        <dbReference type="ChEBI" id="CHEBI:30616"/>
    </ligand>
</feature>
<dbReference type="EC" id="2.7.1.33" evidence="6 16"/>
<dbReference type="GO" id="GO:0015937">
    <property type="term" value="P:coenzyme A biosynthetic process"/>
    <property type="evidence" value="ECO:0007669"/>
    <property type="project" value="UniProtKB-UniRule"/>
</dbReference>
<evidence type="ECO:0000256" key="15">
    <source>
        <dbReference type="ARBA" id="ARBA00040883"/>
    </source>
</evidence>
<accession>U1FII4</accession>
<dbReference type="eggNOG" id="COG1521">
    <property type="taxonomic scope" value="Bacteria"/>
</dbReference>
<proteinExistence type="inferred from homology"/>
<reference evidence="19 20" key="1">
    <citation type="submission" date="2013-08" db="EMBL/GenBank/DDBJ databases">
        <authorList>
            <person name="Durkin A.S."/>
            <person name="Haft D.R."/>
            <person name="McCorrison J."/>
            <person name="Torralba M."/>
            <person name="Gillis M."/>
            <person name="Haft D.H."/>
            <person name="Methe B."/>
            <person name="Sutton G."/>
            <person name="Nelson K.E."/>
        </authorList>
    </citation>
    <scope>NUCLEOTIDE SEQUENCE [LARGE SCALE GENOMIC DNA]</scope>
    <source>
        <strain evidence="18 20">ATCC 35536</strain>
        <strain evidence="17 19">VPI DR56BR1116</strain>
    </source>
</reference>
<dbReference type="GO" id="GO:0005524">
    <property type="term" value="F:ATP binding"/>
    <property type="evidence" value="ECO:0007669"/>
    <property type="project" value="UniProtKB-UniRule"/>
</dbReference>
<dbReference type="GO" id="GO:0004594">
    <property type="term" value="F:pantothenate kinase activity"/>
    <property type="evidence" value="ECO:0007669"/>
    <property type="project" value="UniProtKB-UniRule"/>
</dbReference>
<dbReference type="InterPro" id="IPR004619">
    <property type="entry name" value="Type_III_PanK"/>
</dbReference>
<evidence type="ECO:0000313" key="18">
    <source>
        <dbReference type="EMBL" id="ERJ98511.1"/>
    </source>
</evidence>
<comment type="similarity">
    <text evidence="14 16">Belongs to the type III pantothenate kinase family.</text>
</comment>
<dbReference type="CDD" id="cd24015">
    <property type="entry name" value="ASKHA_NBD_PanK-III"/>
    <property type="match status" value="1"/>
</dbReference>
<keyword evidence="11 16" id="KW-0067">ATP-binding</keyword>
<dbReference type="OrthoDB" id="9804707at2"/>
<dbReference type="Proteomes" id="UP000016412">
    <property type="component" value="Unassembled WGS sequence"/>
</dbReference>
<dbReference type="GO" id="GO:0005737">
    <property type="term" value="C:cytoplasm"/>
    <property type="evidence" value="ECO:0007669"/>
    <property type="project" value="UniProtKB-SubCell"/>
</dbReference>
<dbReference type="RefSeq" id="WP_021331454.1">
    <property type="nucleotide sequence ID" value="NZ_AUZJ01000066.1"/>
</dbReference>
<dbReference type="InterPro" id="IPR043129">
    <property type="entry name" value="ATPase_NBD"/>
</dbReference>
<keyword evidence="10 16" id="KW-0418">Kinase</keyword>
<dbReference type="EMBL" id="AUZJ01000066">
    <property type="protein sequence ID" value="ERF59563.1"/>
    <property type="molecule type" value="Genomic_DNA"/>
</dbReference>
<comment type="cofactor">
    <cofactor evidence="16">
        <name>NH4(+)</name>
        <dbReference type="ChEBI" id="CHEBI:28938"/>
    </cofactor>
    <cofactor evidence="16">
        <name>K(+)</name>
        <dbReference type="ChEBI" id="CHEBI:29103"/>
    </cofactor>
    <text evidence="16">A monovalent cation. Ammonium or potassium.</text>
</comment>
<evidence type="ECO:0000256" key="7">
    <source>
        <dbReference type="ARBA" id="ARBA00022490"/>
    </source>
</evidence>
<dbReference type="Gene3D" id="3.30.420.40">
    <property type="match status" value="2"/>
</dbReference>
<comment type="subcellular location">
    <subcellularLocation>
        <location evidence="3 16">Cytoplasm</location>
    </subcellularLocation>
</comment>
<keyword evidence="20" id="KW-1185">Reference proteome</keyword>
<feature type="binding site" evidence="16">
    <location>
        <begin position="109"/>
        <end position="112"/>
    </location>
    <ligand>
        <name>substrate</name>
    </ligand>
</feature>
<evidence type="ECO:0000256" key="10">
    <source>
        <dbReference type="ARBA" id="ARBA00022777"/>
    </source>
</evidence>
<protein>
    <recommendedName>
        <fullName evidence="15 16">Type III pantothenate kinase</fullName>
        <ecNumber evidence="6 16">2.7.1.33</ecNumber>
    </recommendedName>
    <alternativeName>
        <fullName evidence="16">PanK-III</fullName>
    </alternativeName>
    <alternativeName>
        <fullName evidence="16">Pantothenic acid kinase</fullName>
    </alternativeName>
</protein>
<evidence type="ECO:0000256" key="16">
    <source>
        <dbReference type="HAMAP-Rule" id="MF_01274"/>
    </source>
</evidence>
<evidence type="ECO:0000256" key="5">
    <source>
        <dbReference type="ARBA" id="ARBA00011738"/>
    </source>
</evidence>
<evidence type="ECO:0000256" key="3">
    <source>
        <dbReference type="ARBA" id="ARBA00004496"/>
    </source>
</evidence>
<evidence type="ECO:0000313" key="17">
    <source>
        <dbReference type="EMBL" id="ERF59563.1"/>
    </source>
</evidence>
<evidence type="ECO:0000256" key="6">
    <source>
        <dbReference type="ARBA" id="ARBA00012102"/>
    </source>
</evidence>
<comment type="caution">
    <text evidence="16">Lacks conserved residue(s) required for the propagation of feature annotation.</text>
</comment>
<evidence type="ECO:0000256" key="1">
    <source>
        <dbReference type="ARBA" id="ARBA00001206"/>
    </source>
</evidence>
<dbReference type="PANTHER" id="PTHR34265:SF1">
    <property type="entry name" value="TYPE III PANTOTHENATE KINASE"/>
    <property type="match status" value="1"/>
</dbReference>
<dbReference type="Pfam" id="PF03309">
    <property type="entry name" value="Pan_kinase"/>
    <property type="match status" value="1"/>
</dbReference>
<evidence type="ECO:0000256" key="12">
    <source>
        <dbReference type="ARBA" id="ARBA00022958"/>
    </source>
</evidence>
<dbReference type="SUPFAM" id="SSF53067">
    <property type="entry name" value="Actin-like ATPase domain"/>
    <property type="match status" value="2"/>
</dbReference>
<keyword evidence="12 16" id="KW-0630">Potassium</keyword>
<dbReference type="EMBL" id="AVQI01000080">
    <property type="protein sequence ID" value="ERJ98511.1"/>
    <property type="molecule type" value="Genomic_DNA"/>
</dbReference>
<evidence type="ECO:0000256" key="14">
    <source>
        <dbReference type="ARBA" id="ARBA00038036"/>
    </source>
</evidence>
<evidence type="ECO:0000256" key="11">
    <source>
        <dbReference type="ARBA" id="ARBA00022840"/>
    </source>
</evidence>
<evidence type="ECO:0000256" key="13">
    <source>
        <dbReference type="ARBA" id="ARBA00022993"/>
    </source>
</evidence>
<feature type="binding site" evidence="16">
    <location>
        <begin position="6"/>
        <end position="13"/>
    </location>
    <ligand>
        <name>ATP</name>
        <dbReference type="ChEBI" id="CHEBI:30616"/>
    </ligand>
</feature>
<feature type="active site" description="Proton acceptor" evidence="16">
    <location>
        <position position="111"/>
    </location>
</feature>
<dbReference type="STRING" id="1125725.HMPREF1325_1687"/>
<comment type="function">
    <text evidence="16">Catalyzes the phosphorylation of pantothenate (Pan), the first step in CoA biosynthesis.</text>
</comment>
<feature type="binding site" evidence="16">
    <location>
        <position position="186"/>
    </location>
    <ligand>
        <name>substrate</name>
    </ligand>
</feature>
<organism evidence="17 19">
    <name type="scientific">Treponema socranskii subsp. socranskii VPI DR56BR1116 = ATCC 35536</name>
    <dbReference type="NCBI Taxonomy" id="1125725"/>
    <lineage>
        <taxon>Bacteria</taxon>
        <taxon>Pseudomonadati</taxon>
        <taxon>Spirochaetota</taxon>
        <taxon>Spirochaetia</taxon>
        <taxon>Spirochaetales</taxon>
        <taxon>Treponemataceae</taxon>
        <taxon>Treponema</taxon>
    </lineage>
</organism>
<gene>
    <name evidence="16 17" type="primary">coaX</name>
    <name evidence="18" type="ORF">HMPREF0860_0278</name>
    <name evidence="17" type="ORF">HMPREF1325_1687</name>
</gene>
<evidence type="ECO:0000256" key="9">
    <source>
        <dbReference type="ARBA" id="ARBA00022741"/>
    </source>
</evidence>
<keyword evidence="7 16" id="KW-0963">Cytoplasm</keyword>
<feature type="binding site" evidence="16">
    <location>
        <position position="131"/>
    </location>
    <ligand>
        <name>K(+)</name>
        <dbReference type="ChEBI" id="CHEBI:29103"/>
    </ligand>
</feature>
<evidence type="ECO:0000256" key="8">
    <source>
        <dbReference type="ARBA" id="ARBA00022679"/>
    </source>
</evidence>
<evidence type="ECO:0000313" key="20">
    <source>
        <dbReference type="Proteomes" id="UP000016646"/>
    </source>
</evidence>
<dbReference type="NCBIfam" id="TIGR00671">
    <property type="entry name" value="baf"/>
    <property type="match status" value="1"/>
</dbReference>
<dbReference type="PATRIC" id="fig|1125725.3.peg.2437"/>
<evidence type="ECO:0000256" key="2">
    <source>
        <dbReference type="ARBA" id="ARBA00001958"/>
    </source>
</evidence>
<keyword evidence="16" id="KW-0479">Metal-binding</keyword>
<comment type="subunit">
    <text evidence="5 16">Homodimer.</text>
</comment>
<keyword evidence="9 16" id="KW-0547">Nucleotide-binding</keyword>
<evidence type="ECO:0000313" key="19">
    <source>
        <dbReference type="Proteomes" id="UP000016412"/>
    </source>
</evidence>